<accession>A0A177BE63</accession>
<feature type="compositionally biased region" description="Basic and acidic residues" evidence="1">
    <location>
        <begin position="28"/>
        <end position="48"/>
    </location>
</feature>
<comment type="caution">
    <text evidence="2">The sequence shown here is derived from an EMBL/GenBank/DDBJ whole genome shotgun (WGS) entry which is preliminary data.</text>
</comment>
<name>A0A177BE63_9BILA</name>
<sequence>MSTYIRGLQRDFGVNESLTSPQLVQRDNYLHKTKSDESQAHNASKKEE</sequence>
<evidence type="ECO:0000256" key="1">
    <source>
        <dbReference type="SAM" id="MobiDB-lite"/>
    </source>
</evidence>
<dbReference type="EMBL" id="LWCA01000010">
    <property type="protein sequence ID" value="OAF71993.1"/>
    <property type="molecule type" value="Genomic_DNA"/>
</dbReference>
<evidence type="ECO:0000313" key="2">
    <source>
        <dbReference type="EMBL" id="OAF71993.1"/>
    </source>
</evidence>
<organism evidence="2 3">
    <name type="scientific">Intoshia linei</name>
    <dbReference type="NCBI Taxonomy" id="1819745"/>
    <lineage>
        <taxon>Eukaryota</taxon>
        <taxon>Metazoa</taxon>
        <taxon>Spiralia</taxon>
        <taxon>Lophotrochozoa</taxon>
        <taxon>Mesozoa</taxon>
        <taxon>Orthonectida</taxon>
        <taxon>Rhopaluridae</taxon>
        <taxon>Intoshia</taxon>
    </lineage>
</organism>
<feature type="compositionally biased region" description="Polar residues" evidence="1">
    <location>
        <begin position="16"/>
        <end position="25"/>
    </location>
</feature>
<reference evidence="2 3" key="1">
    <citation type="submission" date="2016-04" db="EMBL/GenBank/DDBJ databases">
        <title>The genome of Intoshia linei affirms orthonectids as highly simplified spiralians.</title>
        <authorList>
            <person name="Mikhailov K.V."/>
            <person name="Slusarev G.S."/>
            <person name="Nikitin M.A."/>
            <person name="Logacheva M.D."/>
            <person name="Penin A."/>
            <person name="Aleoshin V."/>
            <person name="Panchin Y.V."/>
        </authorList>
    </citation>
    <scope>NUCLEOTIDE SEQUENCE [LARGE SCALE GENOMIC DNA]</scope>
    <source>
        <strain evidence="2">Intl2013</strain>
        <tissue evidence="2">Whole animal</tissue>
    </source>
</reference>
<protein>
    <submittedName>
        <fullName evidence="2">Uncharacterized protein</fullName>
    </submittedName>
</protein>
<dbReference type="Proteomes" id="UP000078046">
    <property type="component" value="Unassembled WGS sequence"/>
</dbReference>
<dbReference type="AlphaFoldDB" id="A0A177BE63"/>
<feature type="region of interest" description="Disordered" evidence="1">
    <location>
        <begin position="1"/>
        <end position="48"/>
    </location>
</feature>
<gene>
    <name evidence="2" type="ORF">A3Q56_00217</name>
</gene>
<keyword evidence="3" id="KW-1185">Reference proteome</keyword>
<evidence type="ECO:0000313" key="3">
    <source>
        <dbReference type="Proteomes" id="UP000078046"/>
    </source>
</evidence>
<proteinExistence type="predicted"/>